<proteinExistence type="predicted"/>
<accession>A0ABD3G9Q2</accession>
<reference evidence="2 3" key="1">
    <citation type="submission" date="2024-09" db="EMBL/GenBank/DDBJ databases">
        <title>Chromosome-scale assembly of Riccia sorocarpa.</title>
        <authorList>
            <person name="Paukszto L."/>
        </authorList>
    </citation>
    <scope>NUCLEOTIDE SEQUENCE [LARGE SCALE GENOMIC DNA]</scope>
    <source>
        <strain evidence="2">LP-2024</strain>
        <tissue evidence="2">Aerial parts of the thallus</tissue>
    </source>
</reference>
<dbReference type="EMBL" id="JBJQOH010000008">
    <property type="protein sequence ID" value="KAL3675396.1"/>
    <property type="molecule type" value="Genomic_DNA"/>
</dbReference>
<evidence type="ECO:0000313" key="3">
    <source>
        <dbReference type="Proteomes" id="UP001633002"/>
    </source>
</evidence>
<evidence type="ECO:0000256" key="1">
    <source>
        <dbReference type="SAM" id="MobiDB-lite"/>
    </source>
</evidence>
<organism evidence="2 3">
    <name type="scientific">Riccia sorocarpa</name>
    <dbReference type="NCBI Taxonomy" id="122646"/>
    <lineage>
        <taxon>Eukaryota</taxon>
        <taxon>Viridiplantae</taxon>
        <taxon>Streptophyta</taxon>
        <taxon>Embryophyta</taxon>
        <taxon>Marchantiophyta</taxon>
        <taxon>Marchantiopsida</taxon>
        <taxon>Marchantiidae</taxon>
        <taxon>Marchantiales</taxon>
        <taxon>Ricciaceae</taxon>
        <taxon>Riccia</taxon>
    </lineage>
</organism>
<sequence length="435" mass="47557">MASIGLGGLWGQPGSYFLEGYGDSEDPFLPLDATFTGQAFSARGIQPTDLPMGEDEVEREPEFMDLSRLWLYVPDGSVHSEESSLPSDANYLTRPACAARGIEPINSPIRENGRKTDTESTGSMWLFVPDAPVDSEELSLFSDAPASRQASAPGPNELMNLLGEEDLQTPMESTNSTTAWGQPLFGWPSRQYGDSESLLSDGSFSPAASATRRTRVPRVQQLQMEEDAEESVNSTAAWGQPLFRGSSRQYGDCESLRSDGVFSPAASATRRTRVPRVQQLQLEEDAEESVNSTAAWGQPLFRGSSRQYGDSESLWSDGSFSPAASATQRTRVPRVHQLQLEEDAEESVNSTAAWGQPIFGWPSRQFGDSESLRSDGSFSPGVSAKRRTRVPRVPEDEVESVNRTSLSGQSLSSSHCFNLKEMLQQSDGLTSFHLQ</sequence>
<keyword evidence="3" id="KW-1185">Reference proteome</keyword>
<protein>
    <submittedName>
        <fullName evidence="2">Uncharacterized protein</fullName>
    </submittedName>
</protein>
<name>A0ABD3G9Q2_9MARC</name>
<comment type="caution">
    <text evidence="2">The sequence shown here is derived from an EMBL/GenBank/DDBJ whole genome shotgun (WGS) entry which is preliminary data.</text>
</comment>
<dbReference type="Proteomes" id="UP001633002">
    <property type="component" value="Unassembled WGS sequence"/>
</dbReference>
<feature type="region of interest" description="Disordered" evidence="1">
    <location>
        <begin position="370"/>
        <end position="405"/>
    </location>
</feature>
<gene>
    <name evidence="2" type="ORF">R1sor_025344</name>
</gene>
<evidence type="ECO:0000313" key="2">
    <source>
        <dbReference type="EMBL" id="KAL3675396.1"/>
    </source>
</evidence>
<dbReference type="AlphaFoldDB" id="A0ABD3G9Q2"/>